<dbReference type="eggNOG" id="COG4531">
    <property type="taxonomic scope" value="Bacteria"/>
</dbReference>
<evidence type="ECO:0000256" key="11">
    <source>
        <dbReference type="ARBA" id="ARBA00023157"/>
    </source>
</evidence>
<dbReference type="InterPro" id="IPR035520">
    <property type="entry name" value="ZnuA"/>
</dbReference>
<dbReference type="PANTHER" id="PTHR42953">
    <property type="entry name" value="HIGH-AFFINITY ZINC UPTAKE SYSTEM PROTEIN ZNUA-RELATED"/>
    <property type="match status" value="1"/>
</dbReference>
<dbReference type="AlphaFoldDB" id="B6XI18"/>
<reference evidence="16 17" key="1">
    <citation type="submission" date="2008-10" db="EMBL/GenBank/DDBJ databases">
        <title>Draft genome sequence of Providencia alcalifaciens (DSM 30120).</title>
        <authorList>
            <person name="Sudarsanam P."/>
            <person name="Ley R."/>
            <person name="Guruge J."/>
            <person name="Turnbaugh P.J."/>
            <person name="Mahowald M."/>
            <person name="Liep D."/>
            <person name="Gordon J."/>
        </authorList>
    </citation>
    <scope>NUCLEOTIDE SEQUENCE [LARGE SCALE GENOMIC DNA]</scope>
    <source>
        <strain evidence="16 17">DSM 30120</strain>
    </source>
</reference>
<evidence type="ECO:0000256" key="13">
    <source>
        <dbReference type="RuleBase" id="RU003512"/>
    </source>
</evidence>
<keyword evidence="11" id="KW-1015">Disulfide bond</keyword>
<organism evidence="16 17">
    <name type="scientific">Providencia alcalifaciens DSM 30120</name>
    <dbReference type="NCBI Taxonomy" id="520999"/>
    <lineage>
        <taxon>Bacteria</taxon>
        <taxon>Pseudomonadati</taxon>
        <taxon>Pseudomonadota</taxon>
        <taxon>Gammaproteobacteria</taxon>
        <taxon>Enterobacterales</taxon>
        <taxon>Morganellaceae</taxon>
        <taxon>Providencia</taxon>
    </lineage>
</organism>
<feature type="chain" id="PRO_5002852599" description="High-affinity zinc uptake system protein ZnuA" evidence="15">
    <location>
        <begin position="35"/>
        <end position="321"/>
    </location>
</feature>
<evidence type="ECO:0000256" key="15">
    <source>
        <dbReference type="SAM" id="SignalP"/>
    </source>
</evidence>
<dbReference type="Pfam" id="PF01297">
    <property type="entry name" value="ZnuA"/>
    <property type="match status" value="1"/>
</dbReference>
<dbReference type="EMBL" id="ABXW01000053">
    <property type="protein sequence ID" value="EEB44981.1"/>
    <property type="molecule type" value="Genomic_DNA"/>
</dbReference>
<keyword evidence="9" id="KW-0864">Zinc transport</keyword>
<evidence type="ECO:0000256" key="10">
    <source>
        <dbReference type="ARBA" id="ARBA00023065"/>
    </source>
</evidence>
<evidence type="ECO:0000256" key="9">
    <source>
        <dbReference type="ARBA" id="ARBA00022906"/>
    </source>
</evidence>
<dbReference type="FunFam" id="3.40.50.1980:FF:000006">
    <property type="entry name" value="Zinc ABC transporter substrate-binding protein ZnuA"/>
    <property type="match status" value="1"/>
</dbReference>
<dbReference type="Proteomes" id="UP000003729">
    <property type="component" value="Unassembled WGS sequence"/>
</dbReference>
<dbReference type="GO" id="GO:0046872">
    <property type="term" value="F:metal ion binding"/>
    <property type="evidence" value="ECO:0007669"/>
    <property type="project" value="UniProtKB-KW"/>
</dbReference>
<keyword evidence="5" id="KW-0479">Metal-binding</keyword>
<dbReference type="CDD" id="cd01019">
    <property type="entry name" value="ZnuA"/>
    <property type="match status" value="1"/>
</dbReference>
<comment type="similarity">
    <text evidence="2 13">Belongs to the bacterial solute-binding protein 9 family.</text>
</comment>
<evidence type="ECO:0000256" key="6">
    <source>
        <dbReference type="ARBA" id="ARBA00022729"/>
    </source>
</evidence>
<comment type="function">
    <text evidence="12">Part of the ATP-binding cassette (ABC) transport system ZnuABC involved in zinc import. Binds zinc with high affinity and specificity and delivers it to the membrane permease for translocation into the cytoplasm.</text>
</comment>
<gene>
    <name evidence="16" type="primary">znuA</name>
    <name evidence="16" type="ORF">PROVALCAL_03006</name>
</gene>
<keyword evidence="6 15" id="KW-0732">Signal</keyword>
<dbReference type="Gene3D" id="3.40.50.1980">
    <property type="entry name" value="Nitrogenase molybdenum iron protein domain"/>
    <property type="match status" value="2"/>
</dbReference>
<feature type="region of interest" description="Disordered" evidence="14">
    <location>
        <begin position="127"/>
        <end position="148"/>
    </location>
</feature>
<dbReference type="InterPro" id="IPR006127">
    <property type="entry name" value="ZnuA-like"/>
</dbReference>
<dbReference type="GO" id="GO:0006829">
    <property type="term" value="P:zinc ion transport"/>
    <property type="evidence" value="ECO:0007669"/>
    <property type="project" value="UniProtKB-KW"/>
</dbReference>
<dbReference type="PRINTS" id="PR00690">
    <property type="entry name" value="ADHESNFAMILY"/>
</dbReference>
<dbReference type="InterPro" id="IPR006128">
    <property type="entry name" value="Lipoprotein_PsaA-like"/>
</dbReference>
<comment type="caution">
    <text evidence="16">The sequence shown here is derived from an EMBL/GenBank/DDBJ whole genome shotgun (WGS) entry which is preliminary data.</text>
</comment>
<keyword evidence="4 13" id="KW-0813">Transport</keyword>
<evidence type="ECO:0000313" key="17">
    <source>
        <dbReference type="Proteomes" id="UP000003729"/>
    </source>
</evidence>
<name>B6XI18_9GAMM</name>
<evidence type="ECO:0000256" key="1">
    <source>
        <dbReference type="ARBA" id="ARBA00004418"/>
    </source>
</evidence>
<evidence type="ECO:0000256" key="4">
    <source>
        <dbReference type="ARBA" id="ARBA00022448"/>
    </source>
</evidence>
<dbReference type="InterPro" id="IPR050492">
    <property type="entry name" value="Bact_metal-bind_prot9"/>
</dbReference>
<evidence type="ECO:0000256" key="14">
    <source>
        <dbReference type="SAM" id="MobiDB-lite"/>
    </source>
</evidence>
<reference evidence="16 17" key="2">
    <citation type="submission" date="2008-10" db="EMBL/GenBank/DDBJ databases">
        <authorList>
            <person name="Fulton L."/>
            <person name="Clifton S."/>
            <person name="Fulton B."/>
            <person name="Xu J."/>
            <person name="Minx P."/>
            <person name="Pepin K.H."/>
            <person name="Johnson M."/>
            <person name="Bhonagiri V."/>
            <person name="Nash W.E."/>
            <person name="Mardis E.R."/>
            <person name="Wilson R.K."/>
        </authorList>
    </citation>
    <scope>NUCLEOTIDE SEQUENCE [LARGE SCALE GENOMIC DNA]</scope>
    <source>
        <strain evidence="16 17">DSM 30120</strain>
    </source>
</reference>
<dbReference type="NCBIfam" id="NF007091">
    <property type="entry name" value="PRK09545.1"/>
    <property type="match status" value="1"/>
</dbReference>
<comment type="subcellular location">
    <subcellularLocation>
        <location evidence="1">Periplasm</location>
    </subcellularLocation>
</comment>
<keyword evidence="10" id="KW-0406">Ion transport</keyword>
<evidence type="ECO:0000256" key="2">
    <source>
        <dbReference type="ARBA" id="ARBA00011028"/>
    </source>
</evidence>
<evidence type="ECO:0000256" key="3">
    <source>
        <dbReference type="ARBA" id="ARBA00015915"/>
    </source>
</evidence>
<evidence type="ECO:0000313" key="16">
    <source>
        <dbReference type="EMBL" id="EEB44981.1"/>
    </source>
</evidence>
<dbReference type="FunFam" id="3.40.50.1980:FF:000028">
    <property type="entry name" value="High-affinity zinc uptake system protein znuA"/>
    <property type="match status" value="1"/>
</dbReference>
<dbReference type="GO" id="GO:0007155">
    <property type="term" value="P:cell adhesion"/>
    <property type="evidence" value="ECO:0007669"/>
    <property type="project" value="InterPro"/>
</dbReference>
<evidence type="ECO:0000256" key="12">
    <source>
        <dbReference type="ARBA" id="ARBA00045516"/>
    </source>
</evidence>
<keyword evidence="8" id="KW-0862">Zinc</keyword>
<protein>
    <recommendedName>
        <fullName evidence="3">High-affinity zinc uptake system protein ZnuA</fullName>
    </recommendedName>
</protein>
<feature type="signal peptide" evidence="15">
    <location>
        <begin position="1"/>
        <end position="34"/>
    </location>
</feature>
<proteinExistence type="inferred from homology"/>
<evidence type="ECO:0000256" key="8">
    <source>
        <dbReference type="ARBA" id="ARBA00022833"/>
    </source>
</evidence>
<accession>B6XI18</accession>
<evidence type="ECO:0000256" key="7">
    <source>
        <dbReference type="ARBA" id="ARBA00022764"/>
    </source>
</evidence>
<feature type="compositionally biased region" description="Basic and acidic residues" evidence="14">
    <location>
        <begin position="130"/>
        <end position="148"/>
    </location>
</feature>
<keyword evidence="7" id="KW-0574">Periplasm</keyword>
<evidence type="ECO:0000256" key="5">
    <source>
        <dbReference type="ARBA" id="ARBA00022723"/>
    </source>
</evidence>
<dbReference type="PANTHER" id="PTHR42953:SF3">
    <property type="entry name" value="HIGH-AFFINITY ZINC UPTAKE SYSTEM PROTEIN ZNUA"/>
    <property type="match status" value="1"/>
</dbReference>
<dbReference type="GO" id="GO:0042597">
    <property type="term" value="C:periplasmic space"/>
    <property type="evidence" value="ECO:0007669"/>
    <property type="project" value="UniProtKB-SubCell"/>
</dbReference>
<sequence length="321" mass="35931">MFMIHKSKLITRKFICKATLASVLTASILPMANADVVTSIRPLAFIAAGIADGVTDTQVLLPDGASPHDYALKPSDLKKIKQADLFVWVGPELEMFLAKPINGLAQNKRLALAEQKNIHALLMAENHEEEDSHQHADKPNHDEDHEHHHHGEYNMHIWLSPDIANLAADDIYARLVELYPDQKEKLDVNLRKFKENMAQSDKKIASILKPAQNKGYFVFHDAYGYFEKHYQLAPLGHFTINPEIQPGAQKLHQIRTQLVEHKAQCVFAEPQFRPAVIESVAKNTGVKMGTLDPLGSGLAIGPDSYMKFLTTLSEQYASCLN</sequence>
<dbReference type="SUPFAM" id="SSF53807">
    <property type="entry name" value="Helical backbone' metal receptor"/>
    <property type="match status" value="1"/>
</dbReference>